<dbReference type="InterPro" id="IPR027417">
    <property type="entry name" value="P-loop_NTPase"/>
</dbReference>
<name>A0A6S6XWR0_9PROT</name>
<proteinExistence type="predicted"/>
<protein>
    <recommendedName>
        <fullName evidence="3">Aminoglycoside phosphotransferase domain-containing protein</fullName>
    </recommendedName>
</protein>
<dbReference type="AlphaFoldDB" id="A0A6S6XWR0"/>
<dbReference type="EMBL" id="LR778301">
    <property type="protein sequence ID" value="CAB1367352.1"/>
    <property type="molecule type" value="Genomic_DNA"/>
</dbReference>
<reference evidence="1 2" key="1">
    <citation type="submission" date="2020-03" db="EMBL/GenBank/DDBJ databases">
        <authorList>
            <consortium name="Genoscope - CEA"/>
            <person name="William W."/>
        </authorList>
    </citation>
    <scope>NUCLEOTIDE SEQUENCE [LARGE SCALE GENOMIC DNA]</scope>
    <source>
        <strain evidence="2">DSM 16959</strain>
    </source>
</reference>
<evidence type="ECO:0000313" key="1">
    <source>
        <dbReference type="EMBL" id="CAB1367352.1"/>
    </source>
</evidence>
<evidence type="ECO:0000313" key="2">
    <source>
        <dbReference type="Proteomes" id="UP000515733"/>
    </source>
</evidence>
<dbReference type="SUPFAM" id="SSF56112">
    <property type="entry name" value="Protein kinase-like (PK-like)"/>
    <property type="match status" value="1"/>
</dbReference>
<gene>
    <name evidence="1" type="ORF">DENOEST_0180</name>
</gene>
<evidence type="ECO:0008006" key="3">
    <source>
        <dbReference type="Google" id="ProtNLM"/>
    </source>
</evidence>
<keyword evidence="2" id="KW-1185">Reference proteome</keyword>
<dbReference type="Proteomes" id="UP000515733">
    <property type="component" value="Chromosome"/>
</dbReference>
<dbReference type="InterPro" id="IPR011009">
    <property type="entry name" value="Kinase-like_dom_sf"/>
</dbReference>
<accession>A0A6S6XWR0</accession>
<dbReference type="PANTHER" id="PTHR43883:SF1">
    <property type="entry name" value="GLUCONOKINASE"/>
    <property type="match status" value="1"/>
</dbReference>
<organism evidence="1 2">
    <name type="scientific">Denitratisoma oestradiolicum</name>
    <dbReference type="NCBI Taxonomy" id="311182"/>
    <lineage>
        <taxon>Bacteria</taxon>
        <taxon>Pseudomonadati</taxon>
        <taxon>Pseudomonadota</taxon>
        <taxon>Betaproteobacteria</taxon>
        <taxon>Nitrosomonadales</taxon>
        <taxon>Sterolibacteriaceae</taxon>
        <taxon>Denitratisoma</taxon>
    </lineage>
</organism>
<dbReference type="Gene3D" id="3.90.1200.10">
    <property type="match status" value="1"/>
</dbReference>
<sequence length="501" mass="55519">MGAIMSLPPLIAALLNPARYPGPVERVDLVETHASWLLLAGERAYKIKKPVTLPFLDYGNLEKRQACCEAELRLNRRFAPDLYLEVARLTGSISDPVWNGTGPVIEHAVVMRRFAEEGRLDHVCDRGELTYQHISGLASAMAGFHDLAAAAAPDSPHGTPVRVAADSLENFDELRHLLAPHDEPMLSALEHWTHDELHRREDDFTRRKTRGRVRECHGDLHLGNLVLLGEQVLPFDCIEFNEGFRWIDVASEIAFTYVDLIDHGQPGLACWFINEWLAHSGDFDALTVLRFYAVYRSMVRAKVAALRAAQSDGNLAAAQGYLALAARLSTPAAPTLTITFGLSGSGKSRASRQRLLTDPAAATVRLRSDVERKRLFGLGALDRSGSALDSGLYDAQAHERTYRRLAELARQVLGQGWSVIVDAAFLKRRERDEFHALSETCTVPFAILAPSAPVEVLRQRVAARARKGRDASEATLEVLERQLVSHEPLEADELPWVSDPT</sequence>
<dbReference type="SUPFAM" id="SSF52540">
    <property type="entry name" value="P-loop containing nucleoside triphosphate hydrolases"/>
    <property type="match status" value="1"/>
</dbReference>
<dbReference type="InterPro" id="IPR052732">
    <property type="entry name" value="Cell-binding_unc_protein"/>
</dbReference>
<dbReference type="PANTHER" id="PTHR43883">
    <property type="entry name" value="SLR0207 PROTEIN"/>
    <property type="match status" value="1"/>
</dbReference>
<dbReference type="Gene3D" id="3.40.50.300">
    <property type="entry name" value="P-loop containing nucleotide triphosphate hydrolases"/>
    <property type="match status" value="1"/>
</dbReference>
<dbReference type="Pfam" id="PF13671">
    <property type="entry name" value="AAA_33"/>
    <property type="match status" value="1"/>
</dbReference>
<dbReference type="KEGG" id="doe:DENOEST_0180"/>